<dbReference type="Pfam" id="PF22936">
    <property type="entry name" value="Pol_BBD"/>
    <property type="match status" value="1"/>
</dbReference>
<dbReference type="OrthoDB" id="1433762at2759"/>
<keyword evidence="3" id="KW-1185">Reference proteome</keyword>
<protein>
    <recommendedName>
        <fullName evidence="1">Retrovirus-related Pol polyprotein from transposon TNT 1-94-like beta-barrel domain-containing protein</fullName>
    </recommendedName>
</protein>
<proteinExistence type="predicted"/>
<evidence type="ECO:0000259" key="1">
    <source>
        <dbReference type="Pfam" id="PF22936"/>
    </source>
</evidence>
<sequence>MKFVDNGDSDKSEFEDEFMEFDSGDEGINGDFFQFWLAGEKQADNEPPTISKPYKPNDMEFWDEDPFEMTKLLSALPRPPQTFEERENAFSSEIRRTDERTEEQWILDSGASAHMTYNLNYFDSLSDSTENEVIRFGNNVELPVKEKGDVKIKKLIHGKWQEGEIQNVLYVPDLKKNLLSEGVIATKGMKIIKMHDYADIYNCENELVGTAVRSANNLYHMLFRTVTYPEVNISHKNNLKIWYERTGHINLKALCDR</sequence>
<accession>A0A4Y2I538</accession>
<gene>
    <name evidence="2" type="ORF">AVEN_238224_1</name>
</gene>
<dbReference type="PANTHER" id="PTHR47592">
    <property type="entry name" value="PBF68 PROTEIN"/>
    <property type="match status" value="1"/>
</dbReference>
<dbReference type="AlphaFoldDB" id="A0A4Y2I538"/>
<dbReference type="InterPro" id="IPR054722">
    <property type="entry name" value="PolX-like_BBD"/>
</dbReference>
<dbReference type="EMBL" id="BGPR01002390">
    <property type="protein sequence ID" value="GBM72640.1"/>
    <property type="molecule type" value="Genomic_DNA"/>
</dbReference>
<organism evidence="2 3">
    <name type="scientific">Araneus ventricosus</name>
    <name type="common">Orbweaver spider</name>
    <name type="synonym">Epeira ventricosa</name>
    <dbReference type="NCBI Taxonomy" id="182803"/>
    <lineage>
        <taxon>Eukaryota</taxon>
        <taxon>Metazoa</taxon>
        <taxon>Ecdysozoa</taxon>
        <taxon>Arthropoda</taxon>
        <taxon>Chelicerata</taxon>
        <taxon>Arachnida</taxon>
        <taxon>Araneae</taxon>
        <taxon>Araneomorphae</taxon>
        <taxon>Entelegynae</taxon>
        <taxon>Araneoidea</taxon>
        <taxon>Araneidae</taxon>
        <taxon>Araneus</taxon>
    </lineage>
</organism>
<feature type="domain" description="Retrovirus-related Pol polyprotein from transposon TNT 1-94-like beta-barrel" evidence="1">
    <location>
        <begin position="105"/>
        <end position="188"/>
    </location>
</feature>
<dbReference type="PANTHER" id="PTHR47592:SF27">
    <property type="entry name" value="OS08G0421700 PROTEIN"/>
    <property type="match status" value="1"/>
</dbReference>
<comment type="caution">
    <text evidence="2">The sequence shown here is derived from an EMBL/GenBank/DDBJ whole genome shotgun (WGS) entry which is preliminary data.</text>
</comment>
<evidence type="ECO:0000313" key="2">
    <source>
        <dbReference type="EMBL" id="GBM72640.1"/>
    </source>
</evidence>
<dbReference type="Proteomes" id="UP000499080">
    <property type="component" value="Unassembled WGS sequence"/>
</dbReference>
<name>A0A4Y2I538_ARAVE</name>
<reference evidence="2 3" key="1">
    <citation type="journal article" date="2019" name="Sci. Rep.">
        <title>Orb-weaving spider Araneus ventricosus genome elucidates the spidroin gene catalogue.</title>
        <authorList>
            <person name="Kono N."/>
            <person name="Nakamura H."/>
            <person name="Ohtoshi R."/>
            <person name="Moran D.A.P."/>
            <person name="Shinohara A."/>
            <person name="Yoshida Y."/>
            <person name="Fujiwara M."/>
            <person name="Mori M."/>
            <person name="Tomita M."/>
            <person name="Arakawa K."/>
        </authorList>
    </citation>
    <scope>NUCLEOTIDE SEQUENCE [LARGE SCALE GENOMIC DNA]</scope>
</reference>
<evidence type="ECO:0000313" key="3">
    <source>
        <dbReference type="Proteomes" id="UP000499080"/>
    </source>
</evidence>